<comment type="similarity">
    <text evidence="1">Belongs to the UreD family.</text>
</comment>
<dbReference type="AlphaFoldDB" id="A0AAV2I4G4"/>
<dbReference type="EMBL" id="CAXITT010000442">
    <property type="protein sequence ID" value="CAL1541603.1"/>
    <property type="molecule type" value="Genomic_DNA"/>
</dbReference>
<dbReference type="PANTHER" id="PTHR33643">
    <property type="entry name" value="UREASE ACCESSORY PROTEIN D"/>
    <property type="match status" value="1"/>
</dbReference>
<reference evidence="3 4" key="1">
    <citation type="submission" date="2024-04" db="EMBL/GenBank/DDBJ databases">
        <authorList>
            <consortium name="Genoscope - CEA"/>
            <person name="William W."/>
        </authorList>
    </citation>
    <scope>NUCLEOTIDE SEQUENCE [LARGE SCALE GENOMIC DNA]</scope>
</reference>
<evidence type="ECO:0000313" key="3">
    <source>
        <dbReference type="EMBL" id="CAL1541603.1"/>
    </source>
</evidence>
<evidence type="ECO:0000313" key="4">
    <source>
        <dbReference type="Proteomes" id="UP001497497"/>
    </source>
</evidence>
<proteinExistence type="inferred from homology"/>
<evidence type="ECO:0008006" key="5">
    <source>
        <dbReference type="Google" id="ProtNLM"/>
    </source>
</evidence>
<dbReference type="PANTHER" id="PTHR33643:SF1">
    <property type="entry name" value="UREASE ACCESSORY PROTEIN D"/>
    <property type="match status" value="1"/>
</dbReference>
<dbReference type="InterPro" id="IPR002669">
    <property type="entry name" value="UreD"/>
</dbReference>
<protein>
    <recommendedName>
        <fullName evidence="5">Urease accessory protein D</fullName>
    </recommendedName>
</protein>
<evidence type="ECO:0000256" key="1">
    <source>
        <dbReference type="ARBA" id="ARBA00007177"/>
    </source>
</evidence>
<name>A0AAV2I4G4_LYMST</name>
<evidence type="ECO:0000256" key="2">
    <source>
        <dbReference type="ARBA" id="ARBA00023186"/>
    </source>
</evidence>
<comment type="caution">
    <text evidence="3">The sequence shown here is derived from an EMBL/GenBank/DDBJ whole genome shotgun (WGS) entry which is preliminary data.</text>
</comment>
<gene>
    <name evidence="3" type="ORF">GSLYS_00015209001</name>
</gene>
<dbReference type="Proteomes" id="UP001497497">
    <property type="component" value="Unassembled WGS sequence"/>
</dbReference>
<sequence>MSYRAILPQRNPSCGEGSIEIEAVTRKRIDSTSERKGKKTFDHSEVVSMKHSYPFRFLVPHNSTPGPCKWIYPLTYGGGLVGGDKISATIKVGEGCAAVVCTQESTKVYHCNLSNETVQEMLYIVEDEGLLCILPDPTVCYRDANFSQKQIVHMKPTSSVVLLDWMLGGRVALDESWVFKRYCNSIEFYLSEELVIRECTELEDTPNKTVVEAMQGFQVYGTCIVLGENLSSLVDSLSDKYGRKKDIGEKTDQDLVVSISQTKYTVEGETTEGCYLRFLATNAKSAARVIHDITDPLLDILGADPFERKL</sequence>
<organism evidence="3 4">
    <name type="scientific">Lymnaea stagnalis</name>
    <name type="common">Great pond snail</name>
    <name type="synonym">Helix stagnalis</name>
    <dbReference type="NCBI Taxonomy" id="6523"/>
    <lineage>
        <taxon>Eukaryota</taxon>
        <taxon>Metazoa</taxon>
        <taxon>Spiralia</taxon>
        <taxon>Lophotrochozoa</taxon>
        <taxon>Mollusca</taxon>
        <taxon>Gastropoda</taxon>
        <taxon>Heterobranchia</taxon>
        <taxon>Euthyneura</taxon>
        <taxon>Panpulmonata</taxon>
        <taxon>Hygrophila</taxon>
        <taxon>Lymnaeoidea</taxon>
        <taxon>Lymnaeidae</taxon>
        <taxon>Lymnaea</taxon>
    </lineage>
</organism>
<accession>A0AAV2I4G4</accession>
<keyword evidence="4" id="KW-1185">Reference proteome</keyword>
<dbReference type="GO" id="GO:0016151">
    <property type="term" value="F:nickel cation binding"/>
    <property type="evidence" value="ECO:0007669"/>
    <property type="project" value="InterPro"/>
</dbReference>
<dbReference type="Pfam" id="PF01774">
    <property type="entry name" value="UreD"/>
    <property type="match status" value="1"/>
</dbReference>
<keyword evidence="2" id="KW-0143">Chaperone</keyword>
<dbReference type="HAMAP" id="MF_01384">
    <property type="entry name" value="UreD"/>
    <property type="match status" value="1"/>
</dbReference>